<protein>
    <submittedName>
        <fullName evidence="1">Uncharacterized protein</fullName>
    </submittedName>
</protein>
<accession>A0AAU8JEA8</accession>
<name>A0AAU8JEA8_9CYAN</name>
<dbReference type="RefSeq" id="WP_354635537.1">
    <property type="nucleotide sequence ID" value="NZ_CP159837.1"/>
</dbReference>
<reference evidence="1" key="1">
    <citation type="submission" date="2024-07" db="EMBL/GenBank/DDBJ databases">
        <authorList>
            <person name="Kim Y.J."/>
            <person name="Jeong J.Y."/>
        </authorList>
    </citation>
    <scope>NUCLEOTIDE SEQUENCE</scope>
    <source>
        <strain evidence="1">GIHE-MW2</strain>
    </source>
</reference>
<dbReference type="EMBL" id="CP159837">
    <property type="protein sequence ID" value="XCM37556.1"/>
    <property type="molecule type" value="Genomic_DNA"/>
</dbReference>
<gene>
    <name evidence="1" type="ORF">ABWT76_000322</name>
</gene>
<organism evidence="1">
    <name type="scientific">Planktothricoides raciborskii GIHE-MW2</name>
    <dbReference type="NCBI Taxonomy" id="2792601"/>
    <lineage>
        <taxon>Bacteria</taxon>
        <taxon>Bacillati</taxon>
        <taxon>Cyanobacteriota</taxon>
        <taxon>Cyanophyceae</taxon>
        <taxon>Oscillatoriophycideae</taxon>
        <taxon>Oscillatoriales</taxon>
        <taxon>Oscillatoriaceae</taxon>
        <taxon>Planktothricoides</taxon>
    </lineage>
</organism>
<dbReference type="AlphaFoldDB" id="A0AAU8JEA8"/>
<evidence type="ECO:0000313" key="1">
    <source>
        <dbReference type="EMBL" id="XCM37556.1"/>
    </source>
</evidence>
<proteinExistence type="predicted"/>
<sequence length="389" mass="46069">MNYRENEIQEPFFDIDISEGIDYSSIDCNNRHFQQAQRFHQKLRSVNRFIQYCFMYDPLVNLETGNSISIYLNPRLLIVHNILEESNKTYSQIFILNNLIKIPSLKKLEQQYLETTKRDSEDYLQKAQMQINCYSCIAPFRIINPEQITEEYLNKYSGKNNQSKVTDKKIDLINKKRNAKKFETSEVLYYKQYICCEHEGEKGWIILYRSPLLSIDDFKSEIIGIGETLLEADLDFQRKKAGLFLETMELKQNVLNSNTPVNINQMRTFCQQYDKNIKYDSFTHEYTGCFKRKTFGFKLTCRSELYKFTVSVSSHSTKWTVETHINARYKIPIEATGKSLEEAFNKAKEKHDRILSNPELIQKEIAFIEQDYQPNYDEYINLDLSSEFE</sequence>